<evidence type="ECO:0000256" key="1">
    <source>
        <dbReference type="SAM" id="MobiDB-lite"/>
    </source>
</evidence>
<accession>A0A7W5VDC2</accession>
<comment type="caution">
    <text evidence="2">The sequence shown here is derived from an EMBL/GenBank/DDBJ whole genome shotgun (WGS) entry which is preliminary data.</text>
</comment>
<dbReference type="AlphaFoldDB" id="A0A7W5VDC2"/>
<evidence type="ECO:0000313" key="2">
    <source>
        <dbReference type="EMBL" id="MBB3725597.1"/>
    </source>
</evidence>
<sequence>MDVLLTMAIPTGEAAAQGDLVVGAKWRNPDDDLPKDFEANRAENYAKLRKPLDPKRFTAELMEALDAELSALNDALGGKGLPWLKIEERRSHRPFSVNDHAICRSAGPPRPRPDGRPVPRRGADKGTSISGIRRTAWPSAHVRGR</sequence>
<name>A0A7W5VDC2_9ACTN</name>
<dbReference type="GeneID" id="95388015"/>
<dbReference type="Proteomes" id="UP000579945">
    <property type="component" value="Unassembled WGS sequence"/>
</dbReference>
<dbReference type="EMBL" id="JACIBV010000001">
    <property type="protein sequence ID" value="MBB3725597.1"/>
    <property type="molecule type" value="Genomic_DNA"/>
</dbReference>
<feature type="compositionally biased region" description="Basic and acidic residues" evidence="1">
    <location>
        <begin position="111"/>
        <end position="124"/>
    </location>
</feature>
<reference evidence="2 3" key="1">
    <citation type="submission" date="2020-08" db="EMBL/GenBank/DDBJ databases">
        <title>Sequencing the genomes of 1000 actinobacteria strains.</title>
        <authorList>
            <person name="Klenk H.-P."/>
        </authorList>
    </citation>
    <scope>NUCLEOTIDE SEQUENCE [LARGE SCALE GENOMIC DNA]</scope>
    <source>
        <strain evidence="2 3">DSM 44320</strain>
    </source>
</reference>
<evidence type="ECO:0000313" key="3">
    <source>
        <dbReference type="Proteomes" id="UP000579945"/>
    </source>
</evidence>
<gene>
    <name evidence="2" type="ORF">FHR33_001457</name>
</gene>
<feature type="region of interest" description="Disordered" evidence="1">
    <location>
        <begin position="95"/>
        <end position="145"/>
    </location>
</feature>
<keyword evidence="3" id="KW-1185">Reference proteome</keyword>
<dbReference type="RefSeq" id="WP_183645139.1">
    <property type="nucleotide sequence ID" value="NZ_JACIBV010000001.1"/>
</dbReference>
<organism evidence="2 3">
    <name type="scientific">Nonomuraea dietziae</name>
    <dbReference type="NCBI Taxonomy" id="65515"/>
    <lineage>
        <taxon>Bacteria</taxon>
        <taxon>Bacillati</taxon>
        <taxon>Actinomycetota</taxon>
        <taxon>Actinomycetes</taxon>
        <taxon>Streptosporangiales</taxon>
        <taxon>Streptosporangiaceae</taxon>
        <taxon>Nonomuraea</taxon>
    </lineage>
</organism>
<proteinExistence type="predicted"/>
<protein>
    <submittedName>
        <fullName evidence="2">Uncharacterized protein</fullName>
    </submittedName>
</protein>